<evidence type="ECO:0000259" key="9">
    <source>
        <dbReference type="PROSITE" id="PS51363"/>
    </source>
</evidence>
<feature type="domain" description="W2" evidence="9">
    <location>
        <begin position="546"/>
        <end position="717"/>
    </location>
</feature>
<organism evidence="10 11">
    <name type="scientific">Torulaspora globosa</name>
    <dbReference type="NCBI Taxonomy" id="48254"/>
    <lineage>
        <taxon>Eukaryota</taxon>
        <taxon>Fungi</taxon>
        <taxon>Dikarya</taxon>
        <taxon>Ascomycota</taxon>
        <taxon>Saccharomycotina</taxon>
        <taxon>Saccharomycetes</taxon>
        <taxon>Saccharomycetales</taxon>
        <taxon>Saccharomycetaceae</taxon>
        <taxon>Torulaspora</taxon>
    </lineage>
</organism>
<comment type="subunit">
    <text evidence="7">Component of the translation initiation factor 2B (eIF2B) complex which is a heterodecamer of two sets of five different subunits: alpha, beta, gamma, delta and epsilon. Subunits alpha, beta and delta comprise a regulatory subcomplex and subunits epsilon and gamma comprise a catalytic subcomplex. Within the complex, the hexameric regulatory complex resides at the center, with the two heterodimeric catalytic subcomplexes bound on opposite sides.</text>
</comment>
<keyword evidence="4" id="KW-0396">Initiation factor</keyword>
<keyword evidence="11" id="KW-1185">Reference proteome</keyword>
<dbReference type="RefSeq" id="XP_037138544.1">
    <property type="nucleotide sequence ID" value="XM_037282649.1"/>
</dbReference>
<dbReference type="FunFam" id="1.25.40.180:FF:000022">
    <property type="entry name" value="Translation initiation factor eIF-2B epsilon subunit"/>
    <property type="match status" value="1"/>
</dbReference>
<protein>
    <recommendedName>
        <fullName evidence="5">Translation initiation factor eIF2B subunit epsilon</fullName>
    </recommendedName>
    <alternativeName>
        <fullName evidence="6">eIF2B GDP-GTP exchange factor subunit epsilon</fullName>
    </alternativeName>
</protein>
<dbReference type="OrthoDB" id="424572at2759"/>
<evidence type="ECO:0000256" key="6">
    <source>
        <dbReference type="ARBA" id="ARBA00044345"/>
    </source>
</evidence>
<evidence type="ECO:0000256" key="1">
    <source>
        <dbReference type="ARBA" id="ARBA00004514"/>
    </source>
</evidence>
<dbReference type="AlphaFoldDB" id="A0A7G3ZED3"/>
<dbReference type="InterPro" id="IPR016024">
    <property type="entry name" value="ARM-type_fold"/>
</dbReference>
<gene>
    <name evidence="10" type="ORF">HG536_0C00360</name>
</gene>
<dbReference type="InterPro" id="IPR029044">
    <property type="entry name" value="Nucleotide-diphossugar_trans"/>
</dbReference>
<dbReference type="InterPro" id="IPR056764">
    <property type="entry name" value="LbH_EIF2B3/5"/>
</dbReference>
<dbReference type="PROSITE" id="PS51363">
    <property type="entry name" value="W2"/>
    <property type="match status" value="1"/>
</dbReference>
<accession>A0A7G3ZED3</accession>
<dbReference type="Pfam" id="PF25084">
    <property type="entry name" value="LbH_EIF2B"/>
    <property type="match status" value="1"/>
</dbReference>
<dbReference type="CDD" id="cd05787">
    <property type="entry name" value="LbH_eIF2B_epsilon"/>
    <property type="match status" value="1"/>
</dbReference>
<evidence type="ECO:0000256" key="3">
    <source>
        <dbReference type="ARBA" id="ARBA00022490"/>
    </source>
</evidence>
<proteinExistence type="inferred from homology"/>
<dbReference type="GO" id="GO:0005085">
    <property type="term" value="F:guanyl-nucleotide exchange factor activity"/>
    <property type="evidence" value="ECO:0007669"/>
    <property type="project" value="InterPro"/>
</dbReference>
<evidence type="ECO:0000256" key="8">
    <source>
        <dbReference type="SAM" id="MobiDB-lite"/>
    </source>
</evidence>
<dbReference type="Gene3D" id="3.90.550.10">
    <property type="entry name" value="Spore Coat Polysaccharide Biosynthesis Protein SpsA, Chain A"/>
    <property type="match status" value="1"/>
</dbReference>
<dbReference type="InterPro" id="IPR035543">
    <property type="entry name" value="eIF-2B_epsilon_N"/>
</dbReference>
<dbReference type="GO" id="GO:0005851">
    <property type="term" value="C:eukaryotic translation initiation factor 2B complex"/>
    <property type="evidence" value="ECO:0007669"/>
    <property type="project" value="TreeGrafter"/>
</dbReference>
<dbReference type="PANTHER" id="PTHR45887:SF1">
    <property type="entry name" value="TRANSLATION INITIATION FACTOR EIF-2B SUBUNIT EPSILON"/>
    <property type="match status" value="1"/>
</dbReference>
<feature type="region of interest" description="Disordered" evidence="8">
    <location>
        <begin position="1"/>
        <end position="20"/>
    </location>
</feature>
<dbReference type="PANTHER" id="PTHR45887">
    <property type="entry name" value="TRANSLATION INITIATION FACTOR EIF-2B SUBUNIT EPSILON"/>
    <property type="match status" value="1"/>
</dbReference>
<dbReference type="Gene3D" id="2.160.10.10">
    <property type="entry name" value="Hexapeptide repeat proteins"/>
    <property type="match status" value="1"/>
</dbReference>
<dbReference type="CDD" id="cd11558">
    <property type="entry name" value="W2_eIF2B_epsilon"/>
    <property type="match status" value="1"/>
</dbReference>
<dbReference type="Pfam" id="PF02020">
    <property type="entry name" value="W2"/>
    <property type="match status" value="1"/>
</dbReference>
<keyword evidence="3" id="KW-0963">Cytoplasm</keyword>
<evidence type="ECO:0000256" key="2">
    <source>
        <dbReference type="ARBA" id="ARBA00007878"/>
    </source>
</evidence>
<dbReference type="InterPro" id="IPR044123">
    <property type="entry name" value="W2_eIF2B_epsilon"/>
</dbReference>
<dbReference type="InterPro" id="IPR051956">
    <property type="entry name" value="eIF2B_epsilon"/>
</dbReference>
<feature type="compositionally biased region" description="Acidic residues" evidence="8">
    <location>
        <begin position="710"/>
        <end position="736"/>
    </location>
</feature>
<dbReference type="CDD" id="cd04197">
    <property type="entry name" value="eIF-2B_epsilon_N"/>
    <property type="match status" value="1"/>
</dbReference>
<name>A0A7G3ZED3_9SACH</name>
<dbReference type="KEGG" id="tgb:HG536_0C00360"/>
<dbReference type="GO" id="GO:0003743">
    <property type="term" value="F:translation initiation factor activity"/>
    <property type="evidence" value="ECO:0007669"/>
    <property type="project" value="UniProtKB-ARBA"/>
</dbReference>
<feature type="region of interest" description="Disordered" evidence="8">
    <location>
        <begin position="709"/>
        <end position="736"/>
    </location>
</feature>
<evidence type="ECO:0000256" key="5">
    <source>
        <dbReference type="ARBA" id="ARBA00044144"/>
    </source>
</evidence>
<dbReference type="EMBL" id="CP059248">
    <property type="protein sequence ID" value="QLL31869.1"/>
    <property type="molecule type" value="Genomic_DNA"/>
</dbReference>
<dbReference type="Gene3D" id="1.25.40.180">
    <property type="match status" value="1"/>
</dbReference>
<sequence>MAGKKGKSGGKANNGGLTKGEMTQDDRLQAIVLTDSFETRFMPLTSVKPRCLLPLANVPLIEYTLEFLAKANAREVLLVCSSHANQISDYIESSKWNLPWSPFKVITIMSPEARSVGDAMRDLDNRGIISGDFILVSGDVVTNVEFDRLYEFHKKMRAKDKDHIVTMCLSKASQFHRTRSLEPAAFILDKSDNRCLYYQQIPAAFSRKKTSLEIDTELLENVDDFTIRNDLIDCRIDICTPTVPAIFQENFDYQLLRSDFVKGVLSSDLLSKHVYAYITDEYAARVESWQTYDSISRDFIGRWCFPLTLEANIVSDQTYSYDSGHVYKEKDVVLAQSCKIGKCTAIGSKTRIGEGTLIENSVIGRNCKIGENIKITNSYIWDNTVIGNDSVVDHCILASNSNLGKSVILNDGCVIGFDVKIDDNMEIPSGSRISGTPVKSLHPHELGLSEEELSDTEKEEDKIIDSPAIALVGAQGVGYIYESDLSEMEEDARELDKVAHDLSNHLEEACLSDDSISSRIVKAKKKRTMSTNSMYTDREGDASEFDEDEESFQEEGIATVKRAIENNHDLDTAMLELNTLRMSMNVTYHEVRNVTVVALLRRVYHFIATQTLGPKEAVAKVFGQWGQLFKRETFDREEYVDLIDLLMQRTSEQGFEKPDLILFSALNNLYDNDILEEDIVYQWWDNVSQDPAYDEVKRLTEKWVDWLREADEETSEESSEESSDDGDEDNADDGED</sequence>
<dbReference type="Pfam" id="PF00483">
    <property type="entry name" value="NTP_transferase"/>
    <property type="match status" value="1"/>
</dbReference>
<dbReference type="SUPFAM" id="SSF53448">
    <property type="entry name" value="Nucleotide-diphospho-sugar transferases"/>
    <property type="match status" value="1"/>
</dbReference>
<comment type="similarity">
    <text evidence="2">Belongs to the eIF-2B gamma/epsilon subunits family.</text>
</comment>
<keyword evidence="4" id="KW-0648">Protein biosynthesis</keyword>
<dbReference type="InterPro" id="IPR005835">
    <property type="entry name" value="NTP_transferase_dom"/>
</dbReference>
<reference evidence="10 11" key="1">
    <citation type="submission" date="2020-06" db="EMBL/GenBank/DDBJ databases">
        <title>The yeast mating-type switching endonuclease HO is a domesticated member of an unorthodox homing genetic element family.</title>
        <authorList>
            <person name="Coughlan A.Y."/>
            <person name="Lombardi L."/>
            <person name="Braun-Galleani S."/>
            <person name="Martos A.R."/>
            <person name="Galeote V."/>
            <person name="Bigey F."/>
            <person name="Dequin S."/>
            <person name="Byrne K.P."/>
            <person name="Wolfe K.H."/>
        </authorList>
    </citation>
    <scope>NUCLEOTIDE SEQUENCE [LARGE SCALE GENOMIC DNA]</scope>
    <source>
        <strain evidence="10 11">CBS764</strain>
    </source>
</reference>
<dbReference type="SUPFAM" id="SSF48371">
    <property type="entry name" value="ARM repeat"/>
    <property type="match status" value="1"/>
</dbReference>
<dbReference type="Proteomes" id="UP000515788">
    <property type="component" value="Chromosome 3"/>
</dbReference>
<dbReference type="GO" id="GO:0005829">
    <property type="term" value="C:cytosol"/>
    <property type="evidence" value="ECO:0007669"/>
    <property type="project" value="UniProtKB-SubCell"/>
</dbReference>
<dbReference type="InterPro" id="IPR003307">
    <property type="entry name" value="W2_domain"/>
</dbReference>
<dbReference type="GO" id="GO:0031369">
    <property type="term" value="F:translation initiation factor binding"/>
    <property type="evidence" value="ECO:0007669"/>
    <property type="project" value="InterPro"/>
</dbReference>
<dbReference type="SMART" id="SM00515">
    <property type="entry name" value="eIF5C"/>
    <property type="match status" value="1"/>
</dbReference>
<evidence type="ECO:0000256" key="7">
    <source>
        <dbReference type="ARBA" id="ARBA00046432"/>
    </source>
</evidence>
<evidence type="ECO:0000313" key="10">
    <source>
        <dbReference type="EMBL" id="QLL31869.1"/>
    </source>
</evidence>
<dbReference type="GeneID" id="59325006"/>
<dbReference type="FunFam" id="3.90.550.10:FF:000066">
    <property type="entry name" value="Translation initiation factor eIF-2B subunit epsilon"/>
    <property type="match status" value="1"/>
</dbReference>
<evidence type="ECO:0000256" key="4">
    <source>
        <dbReference type="ARBA" id="ARBA00022540"/>
    </source>
</evidence>
<evidence type="ECO:0000313" key="11">
    <source>
        <dbReference type="Proteomes" id="UP000515788"/>
    </source>
</evidence>
<comment type="subcellular location">
    <subcellularLocation>
        <location evidence="1">Cytoplasm</location>
        <location evidence="1">Cytosol</location>
    </subcellularLocation>
</comment>